<proteinExistence type="predicted"/>
<dbReference type="RefSeq" id="XP_031893312.1">
    <property type="nucleotide sequence ID" value="XM_032032139.1"/>
</dbReference>
<sequence>MTSDAASKLGADIVGWTPGPETRGTLSLVWSCVITIFACTWTVLHLNVPGRDEKPLAIALRKAKWMAINMFFPEFIFSKAVCDLRLALDELRDFEENLLSLKKSSDWYVEIGSNTNKKDHVWTWVFEYPSVWLYRILLKIDALLSLRLDPSESTSTENIQKSPRRRKVPVRWRTIQTWTIVHSYYAQMGGLLHPSPTKPYQGSAKDQSYDPIYYCLTGSKLTSRYRWNLNQPPPLDNLILRDRDVKDKSKADWLLKTIAVFQIAWLILGVTIRGIIGLPITQLEIATVSFAVMAMLTYAANWWKPKDISQPTILQKFRGRSEVEVQSGSQTQSFMRWIWSPAKAADEARIVQDVSRVPNDVVSMEGHAPYMIVLMTFSSLAFGALHCLAWNFEFPSRTELLAWRVASLVAAVLPATTLGISLLLIYLITDHVELILLEQFLAKLEPLLESNPYWLQRSSVENPDRKPENVTTPMHTPETSQNGYEPQTEEESNQQDNQQTGNSTEYWQFYRAIKEFRRLWGQAQEMRPDRKSTASRADILRYSWFASAKRLKDCSHSHVVRQYEDFIRAKDETSMRYVYRLPSDIERIGQAHDEVMGNYEKSVSLRKALKPLPQALVVCSGVIYAVARLTTLVLMFTCLRQTPVGVYQVTPWIKFLPNIS</sequence>
<dbReference type="PANTHER" id="PTHR35043">
    <property type="entry name" value="TRANSCRIPTION FACTOR DOMAIN-CONTAINING PROTEIN"/>
    <property type="match status" value="1"/>
</dbReference>
<keyword evidence="2" id="KW-0812">Transmembrane</keyword>
<feature type="compositionally biased region" description="Polar residues" evidence="1">
    <location>
        <begin position="469"/>
        <end position="485"/>
    </location>
</feature>
<dbReference type="InParanoid" id="A0A7J6J9Z9"/>
<keyword evidence="2" id="KW-1133">Transmembrane helix</keyword>
<organism evidence="3 4">
    <name type="scientific">Colletotrichum fructicola (strain Nara gc5)</name>
    <name type="common">Anthracnose fungus</name>
    <name type="synonym">Colletotrichum gloeosporioides (strain Nara gc5)</name>
    <dbReference type="NCBI Taxonomy" id="1213859"/>
    <lineage>
        <taxon>Eukaryota</taxon>
        <taxon>Fungi</taxon>
        <taxon>Dikarya</taxon>
        <taxon>Ascomycota</taxon>
        <taxon>Pezizomycotina</taxon>
        <taxon>Sordariomycetes</taxon>
        <taxon>Hypocreomycetidae</taxon>
        <taxon>Glomerellales</taxon>
        <taxon>Glomerellaceae</taxon>
        <taxon>Colletotrichum</taxon>
        <taxon>Colletotrichum gloeosporioides species complex</taxon>
    </lineage>
</organism>
<evidence type="ECO:0000313" key="3">
    <source>
        <dbReference type="EMBL" id="KAF4486818.1"/>
    </source>
</evidence>
<feature type="transmembrane region" description="Helical" evidence="2">
    <location>
        <begin position="282"/>
        <end position="303"/>
    </location>
</feature>
<dbReference type="AlphaFoldDB" id="A0A7J6J9Z9"/>
<protein>
    <submittedName>
        <fullName evidence="3">Uncharacterized protein</fullName>
    </submittedName>
</protein>
<dbReference type="OrthoDB" id="3061561at2759"/>
<accession>A0A7J6J9Z9</accession>
<feature type="region of interest" description="Disordered" evidence="1">
    <location>
        <begin position="459"/>
        <end position="501"/>
    </location>
</feature>
<feature type="transmembrane region" description="Helical" evidence="2">
    <location>
        <begin position="253"/>
        <end position="276"/>
    </location>
</feature>
<reference evidence="3 4" key="1">
    <citation type="submission" date="2012-08" db="EMBL/GenBank/DDBJ databases">
        <authorList>
            <person name="Gan P.H.P."/>
            <person name="Ikeda K."/>
            <person name="Irieda H."/>
            <person name="Narusaka M."/>
            <person name="O'Connell R.J."/>
            <person name="Narusaka Y."/>
            <person name="Takano Y."/>
            <person name="Kubo Y."/>
            <person name="Shirasu K."/>
        </authorList>
    </citation>
    <scope>NUCLEOTIDE SEQUENCE [LARGE SCALE GENOMIC DNA]</scope>
    <source>
        <strain evidence="3 4">Nara gc5</strain>
    </source>
</reference>
<feature type="transmembrane region" description="Helical" evidence="2">
    <location>
        <begin position="370"/>
        <end position="392"/>
    </location>
</feature>
<dbReference type="GeneID" id="43616189"/>
<keyword evidence="4" id="KW-1185">Reference proteome</keyword>
<dbReference type="PANTHER" id="PTHR35043:SF8">
    <property type="entry name" value="DUF4220 DOMAIN-CONTAINING PROTEIN"/>
    <property type="match status" value="1"/>
</dbReference>
<comment type="caution">
    <text evidence="3">The sequence shown here is derived from an EMBL/GenBank/DDBJ whole genome shotgun (WGS) entry which is preliminary data.</text>
</comment>
<dbReference type="EMBL" id="ANPB02000003">
    <property type="protein sequence ID" value="KAF4486818.1"/>
    <property type="molecule type" value="Genomic_DNA"/>
</dbReference>
<feature type="transmembrane region" description="Helical" evidence="2">
    <location>
        <begin position="615"/>
        <end position="636"/>
    </location>
</feature>
<evidence type="ECO:0000256" key="1">
    <source>
        <dbReference type="SAM" id="MobiDB-lite"/>
    </source>
</evidence>
<reference evidence="3 4" key="2">
    <citation type="submission" date="2020-04" db="EMBL/GenBank/DDBJ databases">
        <title>Genome sequencing and assembly of multiple isolates from the Colletotrichum gloeosporioides species complex.</title>
        <authorList>
            <person name="Gan P."/>
            <person name="Shirasu K."/>
        </authorList>
    </citation>
    <scope>NUCLEOTIDE SEQUENCE [LARGE SCALE GENOMIC DNA]</scope>
    <source>
        <strain evidence="3 4">Nara gc5</strain>
    </source>
</reference>
<keyword evidence="2" id="KW-0472">Membrane</keyword>
<evidence type="ECO:0000256" key="2">
    <source>
        <dbReference type="SAM" id="Phobius"/>
    </source>
</evidence>
<feature type="transmembrane region" description="Helical" evidence="2">
    <location>
        <begin position="404"/>
        <end position="428"/>
    </location>
</feature>
<evidence type="ECO:0000313" key="4">
    <source>
        <dbReference type="Proteomes" id="UP000011096"/>
    </source>
</evidence>
<gene>
    <name evidence="3" type="ORF">CGGC5_v005109</name>
</gene>
<dbReference type="Proteomes" id="UP000011096">
    <property type="component" value="Unassembled WGS sequence"/>
</dbReference>
<feature type="transmembrane region" description="Helical" evidence="2">
    <location>
        <begin position="28"/>
        <end position="48"/>
    </location>
</feature>
<name>A0A7J6J9Z9_COLFN</name>